<evidence type="ECO:0000256" key="3">
    <source>
        <dbReference type="ARBA" id="ARBA00022840"/>
    </source>
</evidence>
<feature type="domain" description="ABC transporter" evidence="4">
    <location>
        <begin position="22"/>
        <end position="246"/>
    </location>
</feature>
<sequence>MTVPEPAAGCAVPDAVAPAPVIRFRGVALTYPGPPPVHALRPCDLTVRRGEFVTVIGPSGSGKSTLLNVAGLLDRPSRGHYEFDGIDAHRLPERDRAALRGARVGFVFQAFHLLSDRSAEENVTLSMLYTGVPRGQRRARARAALSQVGLDDRTDAPPSELSGGERQRVAVARAIVNRPALLLCDEPTGALDTATSAGILDTLDELHADGLTIVVMTHDPTVAARGQRTIDIHDGVLREGATVSGVR</sequence>
<dbReference type="PROSITE" id="PS00211">
    <property type="entry name" value="ABC_TRANSPORTER_1"/>
    <property type="match status" value="1"/>
</dbReference>
<dbReference type="AlphaFoldDB" id="A0A1H3TC72"/>
<dbReference type="InterPro" id="IPR003439">
    <property type="entry name" value="ABC_transporter-like_ATP-bd"/>
</dbReference>
<dbReference type="SMART" id="SM00382">
    <property type="entry name" value="AAA"/>
    <property type="match status" value="1"/>
</dbReference>
<keyword evidence="3 5" id="KW-0067">ATP-binding</keyword>
<dbReference type="GO" id="GO:0016887">
    <property type="term" value="F:ATP hydrolysis activity"/>
    <property type="evidence" value="ECO:0007669"/>
    <property type="project" value="InterPro"/>
</dbReference>
<keyword evidence="6" id="KW-1185">Reference proteome</keyword>
<evidence type="ECO:0000313" key="5">
    <source>
        <dbReference type="EMBL" id="SDZ47441.1"/>
    </source>
</evidence>
<dbReference type="InterPro" id="IPR027417">
    <property type="entry name" value="P-loop_NTPase"/>
</dbReference>
<evidence type="ECO:0000313" key="6">
    <source>
        <dbReference type="Proteomes" id="UP000242415"/>
    </source>
</evidence>
<dbReference type="CDD" id="cd03255">
    <property type="entry name" value="ABC_MJ0796_LolCDE_FtsE"/>
    <property type="match status" value="1"/>
</dbReference>
<keyword evidence="1" id="KW-0813">Transport</keyword>
<accession>A0A1H3TC72</accession>
<reference evidence="6" key="1">
    <citation type="submission" date="2016-10" db="EMBL/GenBank/DDBJ databases">
        <authorList>
            <person name="Varghese N."/>
            <person name="Submissions S."/>
        </authorList>
    </citation>
    <scope>NUCLEOTIDE SEQUENCE [LARGE SCALE GENOMIC DNA]</scope>
    <source>
        <strain evidence="6">DSM 45245</strain>
    </source>
</reference>
<dbReference type="GO" id="GO:0098796">
    <property type="term" value="C:membrane protein complex"/>
    <property type="evidence" value="ECO:0007669"/>
    <property type="project" value="UniProtKB-ARBA"/>
</dbReference>
<evidence type="ECO:0000256" key="2">
    <source>
        <dbReference type="ARBA" id="ARBA00022741"/>
    </source>
</evidence>
<evidence type="ECO:0000259" key="4">
    <source>
        <dbReference type="PROSITE" id="PS50893"/>
    </source>
</evidence>
<dbReference type="SUPFAM" id="SSF52540">
    <property type="entry name" value="P-loop containing nucleoside triphosphate hydrolases"/>
    <property type="match status" value="1"/>
</dbReference>
<dbReference type="InterPro" id="IPR017871">
    <property type="entry name" value="ABC_transporter-like_CS"/>
</dbReference>
<dbReference type="InterPro" id="IPR017911">
    <property type="entry name" value="MacB-like_ATP-bd"/>
</dbReference>
<proteinExistence type="predicted"/>
<protein>
    <submittedName>
        <fullName evidence="5">Putative ABC transport system ATP-binding protein</fullName>
    </submittedName>
</protein>
<dbReference type="STRING" id="405436.SAMN05444365_1242"/>
<dbReference type="InterPro" id="IPR015854">
    <property type="entry name" value="ABC_transpr_LolD-like"/>
</dbReference>
<dbReference type="RefSeq" id="WP_245737093.1">
    <property type="nucleotide sequence ID" value="NZ_FNPH01000024.1"/>
</dbReference>
<dbReference type="Proteomes" id="UP000242415">
    <property type="component" value="Unassembled WGS sequence"/>
</dbReference>
<keyword evidence="2" id="KW-0547">Nucleotide-binding</keyword>
<dbReference type="Pfam" id="PF00005">
    <property type="entry name" value="ABC_tran"/>
    <property type="match status" value="1"/>
</dbReference>
<name>A0A1H3TC72_9ACTN</name>
<gene>
    <name evidence="5" type="ORF">SAMN05444365_1242</name>
</gene>
<dbReference type="Gene3D" id="3.40.50.300">
    <property type="entry name" value="P-loop containing nucleotide triphosphate hydrolases"/>
    <property type="match status" value="1"/>
</dbReference>
<dbReference type="GO" id="GO:0005886">
    <property type="term" value="C:plasma membrane"/>
    <property type="evidence" value="ECO:0007669"/>
    <property type="project" value="TreeGrafter"/>
</dbReference>
<dbReference type="GO" id="GO:0005524">
    <property type="term" value="F:ATP binding"/>
    <property type="evidence" value="ECO:0007669"/>
    <property type="project" value="UniProtKB-KW"/>
</dbReference>
<dbReference type="PANTHER" id="PTHR24220:SF86">
    <property type="entry name" value="ABC TRANSPORTER ABCH.1"/>
    <property type="match status" value="1"/>
</dbReference>
<dbReference type="PROSITE" id="PS50893">
    <property type="entry name" value="ABC_TRANSPORTER_2"/>
    <property type="match status" value="1"/>
</dbReference>
<dbReference type="PANTHER" id="PTHR24220">
    <property type="entry name" value="IMPORT ATP-BINDING PROTEIN"/>
    <property type="match status" value="1"/>
</dbReference>
<dbReference type="InterPro" id="IPR003593">
    <property type="entry name" value="AAA+_ATPase"/>
</dbReference>
<dbReference type="FunFam" id="3.40.50.300:FF:000032">
    <property type="entry name" value="Export ABC transporter ATP-binding protein"/>
    <property type="match status" value="1"/>
</dbReference>
<dbReference type="GO" id="GO:0022857">
    <property type="term" value="F:transmembrane transporter activity"/>
    <property type="evidence" value="ECO:0007669"/>
    <property type="project" value="UniProtKB-ARBA"/>
</dbReference>
<dbReference type="EMBL" id="FNPH01000024">
    <property type="protein sequence ID" value="SDZ47441.1"/>
    <property type="molecule type" value="Genomic_DNA"/>
</dbReference>
<evidence type="ECO:0000256" key="1">
    <source>
        <dbReference type="ARBA" id="ARBA00022448"/>
    </source>
</evidence>
<organism evidence="5 6">
    <name type="scientific">Micromonospora pattaloongensis</name>
    <dbReference type="NCBI Taxonomy" id="405436"/>
    <lineage>
        <taxon>Bacteria</taxon>
        <taxon>Bacillati</taxon>
        <taxon>Actinomycetota</taxon>
        <taxon>Actinomycetes</taxon>
        <taxon>Micromonosporales</taxon>
        <taxon>Micromonosporaceae</taxon>
        <taxon>Micromonospora</taxon>
    </lineage>
</organism>